<evidence type="ECO:0000313" key="10">
    <source>
        <dbReference type="Proteomes" id="UP000030697"/>
    </source>
</evidence>
<dbReference type="EMBL" id="KE124653">
    <property type="protein sequence ID" value="EWC75306.1"/>
    <property type="molecule type" value="Genomic_DNA"/>
</dbReference>
<dbReference type="Gene3D" id="1.20.120.720">
    <property type="entry name" value="Myosin VI head, motor domain, U50 subdomain"/>
    <property type="match status" value="1"/>
</dbReference>
<keyword evidence="2 6" id="KW-0067">ATP-binding</keyword>
<keyword evidence="5 6" id="KW-0009">Actin-binding</keyword>
<name>W7JUT2_PLAFA</name>
<sequence length="1262" mass="150625">MAFLQFKSNETLYFSNISNAKDEQSKVLSTSHPNDDQHKILKKPREGGDIYSDVYVWYFLKNVYKKMEICSFNKMDNTYTLRRKGITYENVPADKTKPYLKDLDEIDSENNIDIIQLNEENVLQNIKNRYKKNKIYTFHASLLLVVNPYKEIKGLYDIYQMNIYLKKLTNDHMSNEQHMKAHIYDISNMAYKNMIQKKKRQTIVVSGHSGSGKTENCKFLFKYFHYIFFHKNGGTHNDNNNDNNNNNDDNNNDNNNNNNNIYSVNNNIYNNLCTNIYTSLKGEPDNNVEKQNYFGLLGSYRKVRDTTNDDVKDMNGRDKIYNDSLHNERIDKLIYINNIIESMSNARTIKNNNSSRCGRINDLIFEERENTQKGESNNMFNYCFNNIKIVILLLEINRCIRHNKGERNFHIFYQVLYGLSDKQLYERNLVRNIHHYHILNCDKENDKDKYSNDMSIDNINNDFDELEKSKDEKNFKLLLDGLTYIKYDSFIINQFFDVIGGILHLGQIIEENIKKDNYNDKLINTRNNDKNMLSYNTCNDKTNHMYSDSYKYCSECLSINLEDLQNIIKYKNINVSSETIRTHRNKENMTSTIYTIIKIIYKNFFNKIIRDINIAHLNEKEKEEIMNEHIYMYNHNIISIFDIYGFEELSFNDFDQLCINLANEKLNNYYINNEIEKEKIIYQDENIFCNNIEVPNYKDTLIFIDKILSNLDDITKLHNSGYKKSDDHFFNYLLNNEKMIYLEKKNVYGFISNKDQAHTNKKQNIKKNQFFINHYAGPITYTINNWIYKNSDKIELDIENLIKNSKNYFLNENEHNKVQGISNDTNHQQENNMSNMHAVTQEKNNYINLKKDHMSDYVEKKMDTEEKICNMDNMMIGKTGEFVFLNEQENIWGDRCVPIIQGDEKKKEIRRNVDNKICNDTNSVYLDDKNVDLSHYDNRKKSLEISKTLLNINLEGTKLSINKGKNTNDDYIGNNNNNNNNNNKKNSRNVLSVSKKYMKELDNLFSHLNETDMYYIRCILPNDKMKKNYFKRSLVYEQLKQCGSNEMIKILNSGLSHKIKKNEILTNLSKEIQKELLYCNNNDKIYYFMCFFDEKKRFQIGSNNYVFMKSNTYTQINYYISQKYNRDEGDHNKDDEIFMDINKKRDILSSLRKMRFQRCVTVIKIYNWMNTYFKMYIEKKKKMKNMACEYIYKIYLIYKTMMNVKKSFSYNIRKLNKCFTIKGYKFAYNKIKAVKRRGSFKTNQQNQYENKKEDEKKKNTSR</sequence>
<keyword evidence="4 6" id="KW-0505">Motor protein</keyword>
<dbReference type="Gene3D" id="1.20.58.530">
    <property type="match status" value="2"/>
</dbReference>
<dbReference type="OrthoDB" id="370884at2759"/>
<dbReference type="GO" id="GO:0051015">
    <property type="term" value="F:actin filament binding"/>
    <property type="evidence" value="ECO:0007669"/>
    <property type="project" value="TreeGrafter"/>
</dbReference>
<reference evidence="9 10" key="1">
    <citation type="submission" date="2013-02" db="EMBL/GenBank/DDBJ databases">
        <title>The Genome Sequence of Plasmodium falciparum UGT5.1.</title>
        <authorList>
            <consortium name="The Broad Institute Genome Sequencing Platform"/>
            <consortium name="The Broad Institute Genome Sequencing Center for Infectious Disease"/>
            <person name="Neafsey D."/>
            <person name="Cheeseman I."/>
            <person name="Volkman S."/>
            <person name="Adams J."/>
            <person name="Walker B."/>
            <person name="Young S.K."/>
            <person name="Zeng Q."/>
            <person name="Gargeya S."/>
            <person name="Fitzgerald M."/>
            <person name="Haas B."/>
            <person name="Abouelleil A."/>
            <person name="Alvarado L."/>
            <person name="Arachchi H.M."/>
            <person name="Berlin A.M."/>
            <person name="Chapman S.B."/>
            <person name="Dewar J."/>
            <person name="Goldberg J."/>
            <person name="Griggs A."/>
            <person name="Gujja S."/>
            <person name="Hansen M."/>
            <person name="Howarth C."/>
            <person name="Imamovic A."/>
            <person name="Larimer J."/>
            <person name="McCowan C."/>
            <person name="Murphy C."/>
            <person name="Neiman D."/>
            <person name="Pearson M."/>
            <person name="Priest M."/>
            <person name="Roberts A."/>
            <person name="Saif S."/>
            <person name="Shea T."/>
            <person name="Sisk P."/>
            <person name="Sykes S."/>
            <person name="Wortman J."/>
            <person name="Nusbaum C."/>
            <person name="Birren B."/>
        </authorList>
    </citation>
    <scope>NUCLEOTIDE SEQUENCE [LARGE SCALE GENOMIC DNA]</scope>
    <source>
        <strain evidence="9 10">UGT5.1</strain>
    </source>
</reference>
<dbReference type="PANTHER" id="PTHR13140">
    <property type="entry name" value="MYOSIN"/>
    <property type="match status" value="1"/>
</dbReference>
<accession>W7JUT2</accession>
<feature type="binding site" evidence="6">
    <location>
        <begin position="207"/>
        <end position="214"/>
    </location>
    <ligand>
        <name>ATP</name>
        <dbReference type="ChEBI" id="CHEBI:30616"/>
    </ligand>
</feature>
<evidence type="ECO:0000256" key="5">
    <source>
        <dbReference type="ARBA" id="ARBA00023203"/>
    </source>
</evidence>
<keyword evidence="3 6" id="KW-0518">Myosin</keyword>
<dbReference type="Gene3D" id="3.40.850.10">
    <property type="entry name" value="Kinesin motor domain"/>
    <property type="match status" value="3"/>
</dbReference>
<dbReference type="AlphaFoldDB" id="W7JUT2"/>
<dbReference type="GO" id="GO:0007015">
    <property type="term" value="P:actin filament organization"/>
    <property type="evidence" value="ECO:0007669"/>
    <property type="project" value="TreeGrafter"/>
</dbReference>
<evidence type="ECO:0000256" key="6">
    <source>
        <dbReference type="PROSITE-ProRule" id="PRU00782"/>
    </source>
</evidence>
<organism evidence="9 10">
    <name type="scientific">Plasmodium falciparum UGT5.1</name>
    <dbReference type="NCBI Taxonomy" id="1237627"/>
    <lineage>
        <taxon>Eukaryota</taxon>
        <taxon>Sar</taxon>
        <taxon>Alveolata</taxon>
        <taxon>Apicomplexa</taxon>
        <taxon>Aconoidasida</taxon>
        <taxon>Haemosporida</taxon>
        <taxon>Plasmodiidae</taxon>
        <taxon>Plasmodium</taxon>
        <taxon>Plasmodium (Laverania)</taxon>
    </lineage>
</organism>
<evidence type="ECO:0000256" key="4">
    <source>
        <dbReference type="ARBA" id="ARBA00023175"/>
    </source>
</evidence>
<comment type="similarity">
    <text evidence="6">Belongs to the TRAFAC class myosin-kinesin ATPase superfamily. Myosin family.</text>
</comment>
<dbReference type="Pfam" id="PF00063">
    <property type="entry name" value="Myosin_head"/>
    <property type="match status" value="2"/>
</dbReference>
<feature type="region of interest" description="Actin-binding" evidence="6">
    <location>
        <begin position="1001"/>
        <end position="1023"/>
    </location>
</feature>
<protein>
    <recommendedName>
        <fullName evidence="8">Myosin motor domain-containing protein</fullName>
    </recommendedName>
</protein>
<dbReference type="GO" id="GO:0016459">
    <property type="term" value="C:myosin complex"/>
    <property type="evidence" value="ECO:0007669"/>
    <property type="project" value="UniProtKB-KW"/>
</dbReference>
<evidence type="ECO:0000256" key="3">
    <source>
        <dbReference type="ARBA" id="ARBA00023123"/>
    </source>
</evidence>
<dbReference type="GO" id="GO:0016020">
    <property type="term" value="C:membrane"/>
    <property type="evidence" value="ECO:0007669"/>
    <property type="project" value="TreeGrafter"/>
</dbReference>
<evidence type="ECO:0000259" key="8">
    <source>
        <dbReference type="PROSITE" id="PS51456"/>
    </source>
</evidence>
<feature type="compositionally biased region" description="Basic and acidic residues" evidence="7">
    <location>
        <begin position="1249"/>
        <end position="1262"/>
    </location>
</feature>
<dbReference type="GO" id="GO:0005737">
    <property type="term" value="C:cytoplasm"/>
    <property type="evidence" value="ECO:0007669"/>
    <property type="project" value="TreeGrafter"/>
</dbReference>
<keyword evidence="1 6" id="KW-0547">Nucleotide-binding</keyword>
<dbReference type="GO" id="GO:0000146">
    <property type="term" value="F:microfilament motor activity"/>
    <property type="evidence" value="ECO:0007669"/>
    <property type="project" value="TreeGrafter"/>
</dbReference>
<evidence type="ECO:0000256" key="2">
    <source>
        <dbReference type="ARBA" id="ARBA00022840"/>
    </source>
</evidence>
<evidence type="ECO:0000256" key="1">
    <source>
        <dbReference type="ARBA" id="ARBA00022741"/>
    </source>
</evidence>
<feature type="domain" description="Myosin motor" evidence="8">
    <location>
        <begin position="106"/>
        <end position="1058"/>
    </location>
</feature>
<dbReference type="InterPro" id="IPR036961">
    <property type="entry name" value="Kinesin_motor_dom_sf"/>
</dbReference>
<dbReference type="PRINTS" id="PR00193">
    <property type="entry name" value="MYOSINHEAVY"/>
</dbReference>
<feature type="region of interest" description="Disordered" evidence="7">
    <location>
        <begin position="238"/>
        <end position="261"/>
    </location>
</feature>
<dbReference type="PROSITE" id="PS51456">
    <property type="entry name" value="MYOSIN_MOTOR"/>
    <property type="match status" value="1"/>
</dbReference>
<dbReference type="SUPFAM" id="SSF52540">
    <property type="entry name" value="P-loop containing nucleoside triphosphate hydrolases"/>
    <property type="match status" value="1"/>
</dbReference>
<dbReference type="Proteomes" id="UP000030697">
    <property type="component" value="Unassembled WGS sequence"/>
</dbReference>
<dbReference type="PANTHER" id="PTHR13140:SF706">
    <property type="entry name" value="DILUTE CLASS UNCONVENTIONAL MYOSIN, ISOFORM C"/>
    <property type="match status" value="1"/>
</dbReference>
<dbReference type="InterPro" id="IPR027417">
    <property type="entry name" value="P-loop_NTPase"/>
</dbReference>
<feature type="region of interest" description="Disordered" evidence="7">
    <location>
        <begin position="1240"/>
        <end position="1262"/>
    </location>
</feature>
<dbReference type="GO" id="GO:0005524">
    <property type="term" value="F:ATP binding"/>
    <property type="evidence" value="ECO:0007669"/>
    <property type="project" value="UniProtKB-UniRule"/>
</dbReference>
<dbReference type="InterPro" id="IPR001609">
    <property type="entry name" value="Myosin_head_motor_dom-like"/>
</dbReference>
<gene>
    <name evidence="9" type="ORF">C923_04026</name>
</gene>
<evidence type="ECO:0000256" key="7">
    <source>
        <dbReference type="SAM" id="MobiDB-lite"/>
    </source>
</evidence>
<evidence type="ECO:0000313" key="9">
    <source>
        <dbReference type="EMBL" id="EWC75306.1"/>
    </source>
</evidence>
<proteinExistence type="inferred from homology"/>
<dbReference type="SMART" id="SM00242">
    <property type="entry name" value="MYSc"/>
    <property type="match status" value="1"/>
</dbReference>